<sequence>MRGSRALFFILQENARKALLLTSVSDNEATNSAPEAAQHCTGQPAKRQKESATLPLGGIYKDVDLEMAKVLKQFVSRHFGHIISGELVRLERSRPLLQLDAIATIFPNVPKYLSKPVPKKRNPKDRLDLQFAPPQKKSRINVASPDTSDEAPTLAANSGLPKCDLTYSVCLPGQIMSLLHAQKLVLFRGGDSMIEHQVFARGVELSLDEHCDPASLLQAVDSMKLCSGAERSVEFPLARSSNMTSWNEILYHTKCKGFVSRPEKCCIASK</sequence>
<name>A0ACB8E127_DERSI</name>
<dbReference type="EMBL" id="CM023470">
    <property type="protein sequence ID" value="KAH7980592.1"/>
    <property type="molecule type" value="Genomic_DNA"/>
</dbReference>
<dbReference type="Proteomes" id="UP000821865">
    <property type="component" value="Chromosome 1"/>
</dbReference>
<organism evidence="1 2">
    <name type="scientific">Dermacentor silvarum</name>
    <name type="common">Tick</name>
    <dbReference type="NCBI Taxonomy" id="543639"/>
    <lineage>
        <taxon>Eukaryota</taxon>
        <taxon>Metazoa</taxon>
        <taxon>Ecdysozoa</taxon>
        <taxon>Arthropoda</taxon>
        <taxon>Chelicerata</taxon>
        <taxon>Arachnida</taxon>
        <taxon>Acari</taxon>
        <taxon>Parasitiformes</taxon>
        <taxon>Ixodida</taxon>
        <taxon>Ixodoidea</taxon>
        <taxon>Ixodidae</taxon>
        <taxon>Rhipicephalinae</taxon>
        <taxon>Dermacentor</taxon>
    </lineage>
</organism>
<gene>
    <name evidence="1" type="ORF">HPB49_017389</name>
</gene>
<protein>
    <submittedName>
        <fullName evidence="1">Uncharacterized protein</fullName>
    </submittedName>
</protein>
<proteinExistence type="predicted"/>
<evidence type="ECO:0000313" key="1">
    <source>
        <dbReference type="EMBL" id="KAH7980592.1"/>
    </source>
</evidence>
<reference evidence="1" key="1">
    <citation type="submission" date="2020-05" db="EMBL/GenBank/DDBJ databases">
        <title>Large-scale comparative analyses of tick genomes elucidate their genetic diversity and vector capacities.</title>
        <authorList>
            <person name="Jia N."/>
            <person name="Wang J."/>
            <person name="Shi W."/>
            <person name="Du L."/>
            <person name="Sun Y."/>
            <person name="Zhan W."/>
            <person name="Jiang J."/>
            <person name="Wang Q."/>
            <person name="Zhang B."/>
            <person name="Ji P."/>
            <person name="Sakyi L.B."/>
            <person name="Cui X."/>
            <person name="Yuan T."/>
            <person name="Jiang B."/>
            <person name="Yang W."/>
            <person name="Lam T.T.-Y."/>
            <person name="Chang Q."/>
            <person name="Ding S."/>
            <person name="Wang X."/>
            <person name="Zhu J."/>
            <person name="Ruan X."/>
            <person name="Zhao L."/>
            <person name="Wei J."/>
            <person name="Que T."/>
            <person name="Du C."/>
            <person name="Cheng J."/>
            <person name="Dai P."/>
            <person name="Han X."/>
            <person name="Huang E."/>
            <person name="Gao Y."/>
            <person name="Liu J."/>
            <person name="Shao H."/>
            <person name="Ye R."/>
            <person name="Li L."/>
            <person name="Wei W."/>
            <person name="Wang X."/>
            <person name="Wang C."/>
            <person name="Yang T."/>
            <person name="Huo Q."/>
            <person name="Li W."/>
            <person name="Guo W."/>
            <person name="Chen H."/>
            <person name="Zhou L."/>
            <person name="Ni X."/>
            <person name="Tian J."/>
            <person name="Zhou Y."/>
            <person name="Sheng Y."/>
            <person name="Liu T."/>
            <person name="Pan Y."/>
            <person name="Xia L."/>
            <person name="Li J."/>
            <person name="Zhao F."/>
            <person name="Cao W."/>
        </authorList>
    </citation>
    <scope>NUCLEOTIDE SEQUENCE</scope>
    <source>
        <strain evidence="1">Dsil-2018</strain>
    </source>
</reference>
<accession>A0ACB8E127</accession>
<keyword evidence="2" id="KW-1185">Reference proteome</keyword>
<evidence type="ECO:0000313" key="2">
    <source>
        <dbReference type="Proteomes" id="UP000821865"/>
    </source>
</evidence>
<comment type="caution">
    <text evidence="1">The sequence shown here is derived from an EMBL/GenBank/DDBJ whole genome shotgun (WGS) entry which is preliminary data.</text>
</comment>